<dbReference type="EMBL" id="GBXM01076361">
    <property type="protein sequence ID" value="JAH32216.1"/>
    <property type="molecule type" value="Transcribed_RNA"/>
</dbReference>
<organism evidence="1">
    <name type="scientific">Anguilla anguilla</name>
    <name type="common">European freshwater eel</name>
    <name type="synonym">Muraena anguilla</name>
    <dbReference type="NCBI Taxonomy" id="7936"/>
    <lineage>
        <taxon>Eukaryota</taxon>
        <taxon>Metazoa</taxon>
        <taxon>Chordata</taxon>
        <taxon>Craniata</taxon>
        <taxon>Vertebrata</taxon>
        <taxon>Euteleostomi</taxon>
        <taxon>Actinopterygii</taxon>
        <taxon>Neopterygii</taxon>
        <taxon>Teleostei</taxon>
        <taxon>Anguilliformes</taxon>
        <taxon>Anguillidae</taxon>
        <taxon>Anguilla</taxon>
    </lineage>
</organism>
<sequence>MDCPLLCTPTVPGQPFLGHRVENPLHPPLWQFRR</sequence>
<reference evidence="1" key="2">
    <citation type="journal article" date="2015" name="Fish Shellfish Immunol.">
        <title>Early steps in the European eel (Anguilla anguilla)-Vibrio vulnificus interaction in the gills: Role of the RtxA13 toxin.</title>
        <authorList>
            <person name="Callol A."/>
            <person name="Pajuelo D."/>
            <person name="Ebbesson L."/>
            <person name="Teles M."/>
            <person name="MacKenzie S."/>
            <person name="Amaro C."/>
        </authorList>
    </citation>
    <scope>NUCLEOTIDE SEQUENCE</scope>
</reference>
<reference evidence="1" key="1">
    <citation type="submission" date="2014-11" db="EMBL/GenBank/DDBJ databases">
        <authorList>
            <person name="Amaro Gonzalez C."/>
        </authorList>
    </citation>
    <scope>NUCLEOTIDE SEQUENCE</scope>
</reference>
<dbReference type="AlphaFoldDB" id="A0A0E9RSS4"/>
<proteinExistence type="predicted"/>
<protein>
    <submittedName>
        <fullName evidence="1">Uncharacterized protein</fullName>
    </submittedName>
</protein>
<evidence type="ECO:0000313" key="1">
    <source>
        <dbReference type="EMBL" id="JAH32216.1"/>
    </source>
</evidence>
<name>A0A0E9RSS4_ANGAN</name>
<accession>A0A0E9RSS4</accession>